<dbReference type="Ensembl" id="ENSGMOT00000055452.1">
    <property type="protein sequence ID" value="ENSGMOP00000054895.1"/>
    <property type="gene ID" value="ENSGMOG00000037210.1"/>
</dbReference>
<name>A0A8C5C0X0_GADMO</name>
<sequence length="89" mass="10149">MISILPYLEQAASPAQSHQPGAIYPFWSQLAPKLPSLSPVLALVSLELESWIQPAPCTQVASWRQFTSWTPTIMQSSKIEDRKYRQTYR</sequence>
<dbReference type="AlphaFoldDB" id="A0A8C5C0X0"/>
<keyword evidence="2" id="KW-1185">Reference proteome</keyword>
<evidence type="ECO:0000313" key="2">
    <source>
        <dbReference type="Proteomes" id="UP000694546"/>
    </source>
</evidence>
<reference evidence="1" key="2">
    <citation type="submission" date="2025-09" db="UniProtKB">
        <authorList>
            <consortium name="Ensembl"/>
        </authorList>
    </citation>
    <scope>IDENTIFICATION</scope>
</reference>
<reference evidence="1" key="1">
    <citation type="submission" date="2025-08" db="UniProtKB">
        <authorList>
            <consortium name="Ensembl"/>
        </authorList>
    </citation>
    <scope>IDENTIFICATION</scope>
</reference>
<dbReference type="Proteomes" id="UP000694546">
    <property type="component" value="Chromosome 11"/>
</dbReference>
<protein>
    <submittedName>
        <fullName evidence="1">Uncharacterized protein</fullName>
    </submittedName>
</protein>
<proteinExistence type="predicted"/>
<accession>A0A8C5C0X0</accession>
<evidence type="ECO:0000313" key="1">
    <source>
        <dbReference type="Ensembl" id="ENSGMOP00000054895.1"/>
    </source>
</evidence>
<organism evidence="1 2">
    <name type="scientific">Gadus morhua</name>
    <name type="common">Atlantic cod</name>
    <dbReference type="NCBI Taxonomy" id="8049"/>
    <lineage>
        <taxon>Eukaryota</taxon>
        <taxon>Metazoa</taxon>
        <taxon>Chordata</taxon>
        <taxon>Craniata</taxon>
        <taxon>Vertebrata</taxon>
        <taxon>Euteleostomi</taxon>
        <taxon>Actinopterygii</taxon>
        <taxon>Neopterygii</taxon>
        <taxon>Teleostei</taxon>
        <taxon>Neoteleostei</taxon>
        <taxon>Acanthomorphata</taxon>
        <taxon>Zeiogadaria</taxon>
        <taxon>Gadariae</taxon>
        <taxon>Gadiformes</taxon>
        <taxon>Gadoidei</taxon>
        <taxon>Gadidae</taxon>
        <taxon>Gadus</taxon>
    </lineage>
</organism>